<sequence length="692" mass="76499">MPDPGRSILFRDQQNLELAEEAREMSLAFADSAYLRWISGEADAHRAWEMYFDRTQRQVRTLLDGLLATFPPEDRDKALQLAGTVEAFCLPSDAVESRVFENPGSATGFLIGISPLAVQLSAEIAWGMNLAHPYLPEDLPDGWEAATMHAQESLALVLSRYVRAAERLGEAPVPMSMVVMAMQKSTGPDGGPRDCYDAALAFALTHELAHIRNGDLLPTRHRQAASLIPEHMASALDISAEENEELTADAATFTACFNFLLTVATLAPDNPLRDARSPRELLHRQAQFMITAWHSARRATEACEAYYTAVSILSDIAFRRGDDDASSRLLTTAMRLPYIQSYVQRVREQVLNKTYGPYVWTEYDVAYRKGYGSWRAFFVGNLLPAVSRDQRAEEPDWLSDWKTPADLAREPRYLTAVIDEGQRQVDAMVRESGPDAGETLAARANLAFLRSQAGDTAGAINALVNLIPDMERVWGADDPNIFPVRHNLAWLLGETGDTAGAVAAFTELLAVQERVLGPDDPDTLDTRYELAHLRGTGGDVAGAVADFVRLRADHERVLGPEHAATLATRKSLAHWQERLGEAAHAAATRAELRSDEVTVFNPDHPGTRAAYEARLEEHTRKLGRGHPDTLTTLWFLAVLRGKDGDATGAAAAYTELLEHDLEPLGFDEVDLRITRDNAAHWRRVADERHHAG</sequence>
<proteinExistence type="predicted"/>
<evidence type="ECO:0000313" key="2">
    <source>
        <dbReference type="Proteomes" id="UP000182375"/>
    </source>
</evidence>
<name>A0A1H4MTW6_9ACTN</name>
<dbReference type="Gene3D" id="1.25.40.10">
    <property type="entry name" value="Tetratricopeptide repeat domain"/>
    <property type="match status" value="2"/>
</dbReference>
<dbReference type="EMBL" id="FNTD01000004">
    <property type="protein sequence ID" value="SEB86466.1"/>
    <property type="molecule type" value="Genomic_DNA"/>
</dbReference>
<dbReference type="Pfam" id="PF13374">
    <property type="entry name" value="TPR_10"/>
    <property type="match status" value="1"/>
</dbReference>
<dbReference type="PANTHER" id="PTHR46082:SF6">
    <property type="entry name" value="AAA+ ATPASE DOMAIN-CONTAINING PROTEIN-RELATED"/>
    <property type="match status" value="1"/>
</dbReference>
<evidence type="ECO:0000313" key="1">
    <source>
        <dbReference type="EMBL" id="SEB86466.1"/>
    </source>
</evidence>
<organism evidence="1 2">
    <name type="scientific">Streptomyces misionensis</name>
    <dbReference type="NCBI Taxonomy" id="67331"/>
    <lineage>
        <taxon>Bacteria</taxon>
        <taxon>Bacillati</taxon>
        <taxon>Actinomycetota</taxon>
        <taxon>Actinomycetes</taxon>
        <taxon>Kitasatosporales</taxon>
        <taxon>Streptomycetaceae</taxon>
        <taxon>Streptomyces</taxon>
    </lineage>
</organism>
<gene>
    <name evidence="1" type="ORF">SAMN04490357_0586</name>
</gene>
<dbReference type="SUPFAM" id="SSF48452">
    <property type="entry name" value="TPR-like"/>
    <property type="match status" value="1"/>
</dbReference>
<dbReference type="GeneID" id="95509857"/>
<dbReference type="STRING" id="67331.SAMN04490357_0586"/>
<dbReference type="InterPro" id="IPR053137">
    <property type="entry name" value="NLR-like"/>
</dbReference>
<dbReference type="PANTHER" id="PTHR46082">
    <property type="entry name" value="ATP/GTP-BINDING PROTEIN-RELATED"/>
    <property type="match status" value="1"/>
</dbReference>
<dbReference type="InterPro" id="IPR011990">
    <property type="entry name" value="TPR-like_helical_dom_sf"/>
</dbReference>
<protein>
    <submittedName>
        <fullName evidence="1">Tetratricopeptide repeat-containing protein</fullName>
    </submittedName>
</protein>
<reference evidence="1 2" key="1">
    <citation type="submission" date="2016-10" db="EMBL/GenBank/DDBJ databases">
        <authorList>
            <person name="de Groot N.N."/>
        </authorList>
    </citation>
    <scope>NUCLEOTIDE SEQUENCE [LARGE SCALE GENOMIC DNA]</scope>
    <source>
        <strain evidence="1 2">DSM 40306</strain>
    </source>
</reference>
<dbReference type="Proteomes" id="UP000182375">
    <property type="component" value="Unassembled WGS sequence"/>
</dbReference>
<dbReference type="AlphaFoldDB" id="A0A1H4MTW6"/>
<dbReference type="RefSeq" id="WP_074990392.1">
    <property type="nucleotide sequence ID" value="NZ_FNTD01000004.1"/>
</dbReference>
<accession>A0A1H4MTW6</accession>